<evidence type="ECO:0000259" key="4">
    <source>
        <dbReference type="Pfam" id="PF08263"/>
    </source>
</evidence>
<evidence type="ECO:0000256" key="2">
    <source>
        <dbReference type="ARBA" id="ARBA00022737"/>
    </source>
</evidence>
<accession>A0A396IRF5</accession>
<comment type="caution">
    <text evidence="5">The sequence shown here is derived from an EMBL/GenBank/DDBJ whole genome shotgun (WGS) entry which is preliminary data.</text>
</comment>
<feature type="chain" id="PRO_5017386877" evidence="3">
    <location>
        <begin position="27"/>
        <end position="73"/>
    </location>
</feature>
<dbReference type="EMBL" id="PSQE01000003">
    <property type="protein sequence ID" value="RHN66954.1"/>
    <property type="molecule type" value="Genomic_DNA"/>
</dbReference>
<dbReference type="Pfam" id="PF08263">
    <property type="entry name" value="LRRNT_2"/>
    <property type="match status" value="1"/>
</dbReference>
<name>A0A396IRF5_MEDTR</name>
<dbReference type="Proteomes" id="UP000265566">
    <property type="component" value="Chromosome 3"/>
</dbReference>
<keyword evidence="2" id="KW-0677">Repeat</keyword>
<reference evidence="6" key="1">
    <citation type="journal article" date="2018" name="Nat. Plants">
        <title>Whole-genome landscape of Medicago truncatula symbiotic genes.</title>
        <authorList>
            <person name="Pecrix Y."/>
            <person name="Staton S.E."/>
            <person name="Sallet E."/>
            <person name="Lelandais-Briere C."/>
            <person name="Moreau S."/>
            <person name="Carrere S."/>
            <person name="Blein T."/>
            <person name="Jardinaud M.F."/>
            <person name="Latrasse D."/>
            <person name="Zouine M."/>
            <person name="Zahm M."/>
            <person name="Kreplak J."/>
            <person name="Mayjonade B."/>
            <person name="Satge C."/>
            <person name="Perez M."/>
            <person name="Cauet S."/>
            <person name="Marande W."/>
            <person name="Chantry-Darmon C."/>
            <person name="Lopez-Roques C."/>
            <person name="Bouchez O."/>
            <person name="Berard A."/>
            <person name="Debelle F."/>
            <person name="Munos S."/>
            <person name="Bendahmane A."/>
            <person name="Berges H."/>
            <person name="Niebel A."/>
            <person name="Buitink J."/>
            <person name="Frugier F."/>
            <person name="Benhamed M."/>
            <person name="Crespi M."/>
            <person name="Gouzy J."/>
            <person name="Gamas P."/>
        </authorList>
    </citation>
    <scope>NUCLEOTIDE SEQUENCE [LARGE SCALE GENOMIC DNA]</scope>
    <source>
        <strain evidence="6">cv. Jemalong A17</strain>
    </source>
</reference>
<keyword evidence="3" id="KW-0732">Signal</keyword>
<dbReference type="InterPro" id="IPR013210">
    <property type="entry name" value="LRR_N_plant-typ"/>
</dbReference>
<feature type="domain" description="Leucine-rich repeat-containing N-terminal plant-type" evidence="4">
    <location>
        <begin position="36"/>
        <end position="60"/>
    </location>
</feature>
<evidence type="ECO:0000256" key="1">
    <source>
        <dbReference type="ARBA" id="ARBA00022614"/>
    </source>
</evidence>
<feature type="signal peptide" evidence="3">
    <location>
        <begin position="1"/>
        <end position="26"/>
    </location>
</feature>
<evidence type="ECO:0000313" key="6">
    <source>
        <dbReference type="Proteomes" id="UP000265566"/>
    </source>
</evidence>
<gene>
    <name evidence="5" type="ORF">MtrunA17_Chr3g0097431</name>
</gene>
<organism evidence="5 6">
    <name type="scientific">Medicago truncatula</name>
    <name type="common">Barrel medic</name>
    <name type="synonym">Medicago tribuloides</name>
    <dbReference type="NCBI Taxonomy" id="3880"/>
    <lineage>
        <taxon>Eukaryota</taxon>
        <taxon>Viridiplantae</taxon>
        <taxon>Streptophyta</taxon>
        <taxon>Embryophyta</taxon>
        <taxon>Tracheophyta</taxon>
        <taxon>Spermatophyta</taxon>
        <taxon>Magnoliopsida</taxon>
        <taxon>eudicotyledons</taxon>
        <taxon>Gunneridae</taxon>
        <taxon>Pentapetalae</taxon>
        <taxon>rosids</taxon>
        <taxon>fabids</taxon>
        <taxon>Fabales</taxon>
        <taxon>Fabaceae</taxon>
        <taxon>Papilionoideae</taxon>
        <taxon>50 kb inversion clade</taxon>
        <taxon>NPAAA clade</taxon>
        <taxon>Hologalegina</taxon>
        <taxon>IRL clade</taxon>
        <taxon>Trifolieae</taxon>
        <taxon>Medicago</taxon>
    </lineage>
</organism>
<dbReference type="AlphaFoldDB" id="A0A396IRF5"/>
<sequence>MIILTSKISLLLLLLLSITTFHKTMCSNYTVVQCNEKDRETLLNFKRGINDSLSRISKWSTEELLKFISMTIN</sequence>
<keyword evidence="1" id="KW-0433">Leucine-rich repeat</keyword>
<evidence type="ECO:0000256" key="3">
    <source>
        <dbReference type="SAM" id="SignalP"/>
    </source>
</evidence>
<dbReference type="Gramene" id="rna15079">
    <property type="protein sequence ID" value="RHN66954.1"/>
    <property type="gene ID" value="gene15079"/>
</dbReference>
<protein>
    <submittedName>
        <fullName evidence="5">Putative leucine-rich repeat-containing, plant-type</fullName>
    </submittedName>
</protein>
<proteinExistence type="predicted"/>
<evidence type="ECO:0000313" key="5">
    <source>
        <dbReference type="EMBL" id="RHN66954.1"/>
    </source>
</evidence>